<evidence type="ECO:0000313" key="6">
    <source>
        <dbReference type="Proteomes" id="UP001499947"/>
    </source>
</evidence>
<dbReference type="SMART" id="SM00028">
    <property type="entry name" value="TPR"/>
    <property type="match status" value="9"/>
</dbReference>
<keyword evidence="2 3" id="KW-0802">TPR repeat</keyword>
<evidence type="ECO:0000256" key="4">
    <source>
        <dbReference type="SAM" id="MobiDB-lite"/>
    </source>
</evidence>
<dbReference type="PROSITE" id="PS50005">
    <property type="entry name" value="TPR"/>
    <property type="match status" value="5"/>
</dbReference>
<comment type="caution">
    <text evidence="5">The sequence shown here is derived from an EMBL/GenBank/DDBJ whole genome shotgun (WGS) entry which is preliminary data.</text>
</comment>
<dbReference type="Proteomes" id="UP001499947">
    <property type="component" value="Unassembled WGS sequence"/>
</dbReference>
<feature type="repeat" description="TPR" evidence="3">
    <location>
        <begin position="785"/>
        <end position="818"/>
    </location>
</feature>
<sequence>MAERRPTIRELIRQRRRFVGRRQELAAFRENFAVPPEDAAHHFLFHVRGDAGVGKTTLLRQLENTAREHRALTASVDESVNSVPEVMAAISAQFAHQGHPLKSFDKLLATYRQRRHEADSAAHQPAPRPSEEEAAAGGPRPSASSAFVARAGLIGLGMVPGVGALAGAAEPDRVAQAADRARAKLSARLRSHDDVDLVMSPLDALTPAFLKDVGEVAASVPWMVWFFDTYERTGPLLDLWLRDVMFEGRYGSLPANAVVTLAGQGSLAPRCWADYADLVADLPLVPFTETEARQLLTAKGVVDEQVVEVVLRLTGGLPVLVSMLAEARPTTPEAVGDPSGTAVERFLKWVSDETHRSAALAAALPRSLDEDVFAAAVEDEAADLYGWLRSLPFVADGAGRCGYHQVVRTAMLRLQRNQSPQAWRARHLRLAEAFARWQRQLEETLEGDRNWEHERWLDYRLEEAYHRLCATPEEALREELRAYVCAYIDHASASWEHRWRQMLVEAGRDSGSASVAAWGDRLLAESTRRDLAENATRLLDEVGSDERAMSMTLGLRGMVRADMNELEGALADAERALELDADCVRALAARGSVHLDRDLYEQALESFDRAVALDPDFPWPLARRGETYRLLGRYEESLADLDRSFDLHESAWTVGTRAQVHHAMEDYEKALADFGRAVEISPEWSWIYAERARTYRALRRDEEALADCERALELGADYAAFGRVQALRLLERYDEAVDAADHRLASDPEDQGMLAERGEVYRMVDRFQEALADFGRAIEIEPSYAPALVRRGLTHEHIGSLGQALADFDAAASASPDDAWVLANRGGLWLRLGDDEAALADLDRALGLRPDGLLALEYRARCHRLAGRYAEAAADIERAAALDGQDLDIAFEHAMLVSGTAGLIEARERWAAFEALLEEHGGQWDAQARVAAPIISRAALGDGAGAERLVAELTAARPYWQIVDDAVRALDELAPIPGVDPTLLATLRAPLAELRAALEPGPAALG</sequence>
<dbReference type="Pfam" id="PF13432">
    <property type="entry name" value="TPR_16"/>
    <property type="match status" value="3"/>
</dbReference>
<keyword evidence="6" id="KW-1185">Reference proteome</keyword>
<dbReference type="PANTHER" id="PTHR44858:SF1">
    <property type="entry name" value="UDP-N-ACETYLGLUCOSAMINE--PEPTIDE N-ACETYLGLUCOSAMINYLTRANSFERASE SPINDLY-RELATED"/>
    <property type="match status" value="1"/>
</dbReference>
<feature type="repeat" description="TPR" evidence="3">
    <location>
        <begin position="584"/>
        <end position="617"/>
    </location>
</feature>
<gene>
    <name evidence="5" type="ORF">GCM10009680_66460</name>
</gene>
<protein>
    <submittedName>
        <fullName evidence="5">Tetratricopeptide repeat protein</fullName>
    </submittedName>
</protein>
<evidence type="ECO:0000256" key="3">
    <source>
        <dbReference type="PROSITE-ProRule" id="PRU00339"/>
    </source>
</evidence>
<accession>A0ABN2J154</accession>
<dbReference type="Pfam" id="PF13181">
    <property type="entry name" value="TPR_8"/>
    <property type="match status" value="1"/>
</dbReference>
<feature type="region of interest" description="Disordered" evidence="4">
    <location>
        <begin position="114"/>
        <end position="143"/>
    </location>
</feature>
<dbReference type="Gene3D" id="3.40.50.300">
    <property type="entry name" value="P-loop containing nucleotide triphosphate hydrolases"/>
    <property type="match status" value="1"/>
</dbReference>
<evidence type="ECO:0000256" key="2">
    <source>
        <dbReference type="ARBA" id="ARBA00022803"/>
    </source>
</evidence>
<dbReference type="InterPro" id="IPR019734">
    <property type="entry name" value="TPR_rpt"/>
</dbReference>
<evidence type="ECO:0000313" key="5">
    <source>
        <dbReference type="EMBL" id="GAA1715826.1"/>
    </source>
</evidence>
<dbReference type="SUPFAM" id="SSF48452">
    <property type="entry name" value="TPR-like"/>
    <property type="match status" value="3"/>
</dbReference>
<evidence type="ECO:0000256" key="1">
    <source>
        <dbReference type="ARBA" id="ARBA00022737"/>
    </source>
</evidence>
<feature type="repeat" description="TPR" evidence="3">
    <location>
        <begin position="651"/>
        <end position="684"/>
    </location>
</feature>
<reference evidence="5 6" key="1">
    <citation type="journal article" date="2019" name="Int. J. Syst. Evol. Microbiol.">
        <title>The Global Catalogue of Microorganisms (GCM) 10K type strain sequencing project: providing services to taxonomists for standard genome sequencing and annotation.</title>
        <authorList>
            <consortium name="The Broad Institute Genomics Platform"/>
            <consortium name="The Broad Institute Genome Sequencing Center for Infectious Disease"/>
            <person name="Wu L."/>
            <person name="Ma J."/>
        </authorList>
    </citation>
    <scope>NUCLEOTIDE SEQUENCE [LARGE SCALE GENOMIC DNA]</scope>
    <source>
        <strain evidence="5 6">JCM 13244</strain>
    </source>
</reference>
<dbReference type="EMBL" id="BAAALR010000076">
    <property type="protein sequence ID" value="GAA1715826.1"/>
    <property type="molecule type" value="Genomic_DNA"/>
</dbReference>
<organism evidence="5 6">
    <name type="scientific">Streptomyces yatensis</name>
    <dbReference type="NCBI Taxonomy" id="155177"/>
    <lineage>
        <taxon>Bacteria</taxon>
        <taxon>Bacillati</taxon>
        <taxon>Actinomycetota</taxon>
        <taxon>Actinomycetes</taxon>
        <taxon>Kitasatosporales</taxon>
        <taxon>Streptomycetaceae</taxon>
        <taxon>Streptomyces</taxon>
        <taxon>Streptomyces violaceusniger group</taxon>
    </lineage>
</organism>
<dbReference type="Gene3D" id="1.25.40.10">
    <property type="entry name" value="Tetratricopeptide repeat domain"/>
    <property type="match status" value="4"/>
</dbReference>
<feature type="repeat" description="TPR" evidence="3">
    <location>
        <begin position="751"/>
        <end position="784"/>
    </location>
</feature>
<name>A0ABN2J154_9ACTN</name>
<dbReference type="RefSeq" id="WP_211124132.1">
    <property type="nucleotide sequence ID" value="NZ_BAAALR010000076.1"/>
</dbReference>
<dbReference type="PANTHER" id="PTHR44858">
    <property type="entry name" value="TETRATRICOPEPTIDE REPEAT PROTEIN 6"/>
    <property type="match status" value="1"/>
</dbReference>
<keyword evidence="1" id="KW-0677">Repeat</keyword>
<proteinExistence type="predicted"/>
<dbReference type="InterPro" id="IPR027417">
    <property type="entry name" value="P-loop_NTPase"/>
</dbReference>
<dbReference type="InterPro" id="IPR050498">
    <property type="entry name" value="Ycf3"/>
</dbReference>
<dbReference type="InterPro" id="IPR011990">
    <property type="entry name" value="TPR-like_helical_dom_sf"/>
</dbReference>
<feature type="repeat" description="TPR" evidence="3">
    <location>
        <begin position="819"/>
        <end position="852"/>
    </location>
</feature>
<dbReference type="PROSITE" id="PS50293">
    <property type="entry name" value="TPR_REGION"/>
    <property type="match status" value="1"/>
</dbReference>